<keyword evidence="2" id="KW-1185">Reference proteome</keyword>
<proteinExistence type="predicted"/>
<reference evidence="1 2" key="1">
    <citation type="submission" date="2020-11" db="EMBL/GenBank/DDBJ databases">
        <authorList>
            <person name="Lassalle F."/>
        </authorList>
    </citation>
    <scope>NUCLEOTIDE SEQUENCE [LARGE SCALE GENOMIC DNA]</scope>
    <source>
        <strain evidence="1 2">JC140</strain>
    </source>
</reference>
<accession>A0ABM8PXT4</accession>
<dbReference type="EMBL" id="CABFWF030000018">
    <property type="protein sequence ID" value="CAD7054185.1"/>
    <property type="molecule type" value="Genomic_DNA"/>
</dbReference>
<gene>
    <name evidence="1" type="ORF">REJC140_02111</name>
</gene>
<organism evidence="1 2">
    <name type="scientific">Pseudorhizobium endolithicum</name>
    <dbReference type="NCBI Taxonomy" id="1191678"/>
    <lineage>
        <taxon>Bacteria</taxon>
        <taxon>Pseudomonadati</taxon>
        <taxon>Pseudomonadota</taxon>
        <taxon>Alphaproteobacteria</taxon>
        <taxon>Hyphomicrobiales</taxon>
        <taxon>Rhizobiaceae</taxon>
        <taxon>Rhizobium/Agrobacterium group</taxon>
        <taxon>Pseudorhizobium</taxon>
    </lineage>
</organism>
<protein>
    <submittedName>
        <fullName evidence="1">Uncharacterized protein</fullName>
    </submittedName>
</protein>
<sequence>MHLLRIALPAHDELDIIHVGGFARAGLFNDWNEIAADLLPDVKKVSAQGLRMLGREDLSRHRCKEGVAPVPTR</sequence>
<dbReference type="Proteomes" id="UP000606921">
    <property type="component" value="Unassembled WGS sequence"/>
</dbReference>
<evidence type="ECO:0000313" key="1">
    <source>
        <dbReference type="EMBL" id="CAD7054185.1"/>
    </source>
</evidence>
<name>A0ABM8PXT4_9HYPH</name>
<comment type="caution">
    <text evidence="1">The sequence shown here is derived from an EMBL/GenBank/DDBJ whole genome shotgun (WGS) entry which is preliminary data.</text>
</comment>
<evidence type="ECO:0000313" key="2">
    <source>
        <dbReference type="Proteomes" id="UP000606921"/>
    </source>
</evidence>